<organism evidence="1 2">
    <name type="scientific">Aerophobetes bacterium</name>
    <dbReference type="NCBI Taxonomy" id="2030807"/>
    <lineage>
        <taxon>Bacteria</taxon>
        <taxon>Candidatus Aerophobota</taxon>
    </lineage>
</organism>
<dbReference type="Pfam" id="PF02585">
    <property type="entry name" value="PIG-L"/>
    <property type="match status" value="1"/>
</dbReference>
<evidence type="ECO:0000313" key="2">
    <source>
        <dbReference type="Proteomes" id="UP000316360"/>
    </source>
</evidence>
<dbReference type="NCBIfam" id="TIGR04001">
    <property type="entry name" value="thiol_BshB1"/>
    <property type="match status" value="1"/>
</dbReference>
<dbReference type="InterPro" id="IPR023842">
    <property type="entry name" value="Bacillithiol_biosynth_BshB1"/>
</dbReference>
<comment type="caution">
    <text evidence="1">The sequence shown here is derived from an EMBL/GenBank/DDBJ whole genome shotgun (WGS) entry which is preliminary data.</text>
</comment>
<dbReference type="Gene3D" id="3.40.50.10320">
    <property type="entry name" value="LmbE-like"/>
    <property type="match status" value="1"/>
</dbReference>
<dbReference type="GO" id="GO:0016811">
    <property type="term" value="F:hydrolase activity, acting on carbon-nitrogen (but not peptide) bonds, in linear amides"/>
    <property type="evidence" value="ECO:0007669"/>
    <property type="project" value="TreeGrafter"/>
</dbReference>
<dbReference type="AlphaFoldDB" id="A0A523S0P4"/>
<dbReference type="InterPro" id="IPR024078">
    <property type="entry name" value="LmbE-like_dom_sf"/>
</dbReference>
<dbReference type="Proteomes" id="UP000316360">
    <property type="component" value="Unassembled WGS sequence"/>
</dbReference>
<evidence type="ECO:0000313" key="1">
    <source>
        <dbReference type="EMBL" id="TET11592.1"/>
    </source>
</evidence>
<name>A0A523S0P4_UNCAE</name>
<reference evidence="1 2" key="1">
    <citation type="submission" date="2019-03" db="EMBL/GenBank/DDBJ databases">
        <title>Metabolic potential of uncultured bacteria and archaea associated with petroleum seepage in deep-sea sediments.</title>
        <authorList>
            <person name="Dong X."/>
            <person name="Hubert C."/>
        </authorList>
    </citation>
    <scope>NUCLEOTIDE SEQUENCE [LARGE SCALE GENOMIC DNA]</scope>
    <source>
        <strain evidence="1">E44_bin7</strain>
    </source>
</reference>
<dbReference type="PANTHER" id="PTHR12993">
    <property type="entry name" value="N-ACETYLGLUCOSAMINYL-PHOSPHATIDYLINOSITOL DE-N-ACETYLASE-RELATED"/>
    <property type="match status" value="1"/>
</dbReference>
<dbReference type="GO" id="GO:0019213">
    <property type="term" value="F:deacetylase activity"/>
    <property type="evidence" value="ECO:0007669"/>
    <property type="project" value="InterPro"/>
</dbReference>
<dbReference type="PANTHER" id="PTHR12993:SF30">
    <property type="entry name" value="N-ACETYL-ALPHA-D-GLUCOSAMINYL L-MALATE DEACETYLASE 1"/>
    <property type="match status" value="1"/>
</dbReference>
<dbReference type="InterPro" id="IPR003737">
    <property type="entry name" value="GlcNAc_PI_deacetylase-related"/>
</dbReference>
<dbReference type="SUPFAM" id="SSF102588">
    <property type="entry name" value="LmbE-like"/>
    <property type="match status" value="1"/>
</dbReference>
<accession>A0A523S0P4</accession>
<dbReference type="EMBL" id="SOKJ01000140">
    <property type="protein sequence ID" value="TET11592.1"/>
    <property type="molecule type" value="Genomic_DNA"/>
</dbReference>
<proteinExistence type="predicted"/>
<dbReference type="GO" id="GO:0071793">
    <property type="term" value="P:bacillithiol biosynthetic process"/>
    <property type="evidence" value="ECO:0007669"/>
    <property type="project" value="InterPro"/>
</dbReference>
<protein>
    <submittedName>
        <fullName evidence="1">Bacillithiol biosynthesis deacetylase BshB1</fullName>
    </submittedName>
</protein>
<gene>
    <name evidence="1" type="primary">bshB1</name>
    <name evidence="1" type="ORF">E3J84_02650</name>
</gene>
<sequence length="249" mass="28613">MKKIDILAFGAHRDDVELACGGFLLKLKELGWTTGIIDLTRGEMNSKATPEVIAEEAREAAKILGADIRRTLDMGDARIEDSYKNRVIIAGIIRELRPRLILAPYWEDRHNDHRMAGWLMRNSNLYSRLKKLNIPFPPHDPELFLFYSLHDYSPPTIAIDITPYYSKKIEAIEAYRSQFGEKAAKMEVRPIGARDYFFHIEARNQFYGSLINVKYGEAFLAEGPLNAEVISELFHKKSDESNNIERKKP</sequence>